<protein>
    <recommendedName>
        <fullName evidence="3">Tail protein</fullName>
    </recommendedName>
</protein>
<accession>A0ABV2NN05</accession>
<dbReference type="RefSeq" id="WP_209650632.1">
    <property type="nucleotide sequence ID" value="NZ_JBEPNV010000001.1"/>
</dbReference>
<name>A0ABV2NN05_9HYPH</name>
<dbReference type="EMBL" id="JBEPNW010000002">
    <property type="protein sequence ID" value="MET3867899.1"/>
    <property type="molecule type" value="Genomic_DNA"/>
</dbReference>
<dbReference type="Proteomes" id="UP001549119">
    <property type="component" value="Unassembled WGS sequence"/>
</dbReference>
<gene>
    <name evidence="1" type="ORF">ABIC20_005208</name>
</gene>
<reference evidence="1 2" key="1">
    <citation type="submission" date="2024-06" db="EMBL/GenBank/DDBJ databases">
        <title>Genomics of switchgrass bacterial isolates.</title>
        <authorList>
            <person name="Shade A."/>
        </authorList>
    </citation>
    <scope>NUCLEOTIDE SEQUENCE [LARGE SCALE GENOMIC DNA]</scope>
    <source>
        <strain evidence="1 2">PvP084</strain>
    </source>
</reference>
<evidence type="ECO:0000313" key="2">
    <source>
        <dbReference type="Proteomes" id="UP001549119"/>
    </source>
</evidence>
<keyword evidence="2" id="KW-1185">Reference proteome</keyword>
<organism evidence="1 2">
    <name type="scientific">Methylobacterium radiotolerans</name>
    <dbReference type="NCBI Taxonomy" id="31998"/>
    <lineage>
        <taxon>Bacteria</taxon>
        <taxon>Pseudomonadati</taxon>
        <taxon>Pseudomonadota</taxon>
        <taxon>Alphaproteobacteria</taxon>
        <taxon>Hyphomicrobiales</taxon>
        <taxon>Methylobacteriaceae</taxon>
        <taxon>Methylobacterium</taxon>
    </lineage>
</organism>
<sequence length="526" mass="55637">MAIYTIELQAHTGAGGVQTFYLADGPFNTAPDDLPANQHFHPSLQTPANFERALFSTGSTSGASSIGYGEIVVVNAHGRYDAWPDYAFDGRPCIVKAIPTDPENGKPLWSYRNAPVLIRGTVEAIDITDAFSTIRLRLYDRMTVLDKPLLTVKYAGTTTAGGLGVEGVEAQKDTGKPVIYGTKRNVAPVDVNPFDLIRQVSARACVSIKVFDGGVELTNVGDFATVAALTAAALSPGQYATCLALGLFRLGGAPVFPVTADVVAAGPTSAAGIARQMLLDFGLTPADLDGPAFDALAAAAPASCGISVSGDTTAISAISQVLASIGGWIISDNLGVFTVGRLVLPQGKPIAAFDEWQCRGSIERQAPGDSSNGIPAYRVTVLYGQIGQTQGDGDLAGAVPPSLRADLALEWRSAMAESPAVKEQHLLAAEITIDTCLADAADAQAEAQRLLAIYGARRDVWRIKVDMTALDYRFDDADGDPFTMAIRLGSVVRLTATRFLVPYRDLVVIGRVEDCVNNRIQFDLWG</sequence>
<evidence type="ECO:0008006" key="3">
    <source>
        <dbReference type="Google" id="ProtNLM"/>
    </source>
</evidence>
<proteinExistence type="predicted"/>
<evidence type="ECO:0000313" key="1">
    <source>
        <dbReference type="EMBL" id="MET3867899.1"/>
    </source>
</evidence>
<comment type="caution">
    <text evidence="1">The sequence shown here is derived from an EMBL/GenBank/DDBJ whole genome shotgun (WGS) entry which is preliminary data.</text>
</comment>